<organism evidence="1 2">
    <name type="scientific">Nitrosospira multiformis</name>
    <dbReference type="NCBI Taxonomy" id="1231"/>
    <lineage>
        <taxon>Bacteria</taxon>
        <taxon>Pseudomonadati</taxon>
        <taxon>Pseudomonadota</taxon>
        <taxon>Betaproteobacteria</taxon>
        <taxon>Nitrosomonadales</taxon>
        <taxon>Nitrosomonadaceae</taxon>
        <taxon>Nitrosospira</taxon>
    </lineage>
</organism>
<accession>A0A1H8KUF0</accession>
<dbReference type="RefSeq" id="WP_074747173.1">
    <property type="nucleotide sequence ID" value="NZ_FOCT01000009.1"/>
</dbReference>
<reference evidence="1 2" key="1">
    <citation type="submission" date="2016-10" db="EMBL/GenBank/DDBJ databases">
        <authorList>
            <person name="de Groot N.N."/>
        </authorList>
    </citation>
    <scope>NUCLEOTIDE SEQUENCE [LARGE SCALE GENOMIC DNA]</scope>
    <source>
        <strain evidence="1 2">Nl18</strain>
    </source>
</reference>
<dbReference type="EMBL" id="FOCT01000009">
    <property type="protein sequence ID" value="SEN96499.1"/>
    <property type="molecule type" value="Genomic_DNA"/>
</dbReference>
<evidence type="ECO:0000313" key="1">
    <source>
        <dbReference type="EMBL" id="SEN96499.1"/>
    </source>
</evidence>
<evidence type="ECO:0000313" key="2">
    <source>
        <dbReference type="Proteomes" id="UP000183898"/>
    </source>
</evidence>
<proteinExistence type="predicted"/>
<dbReference type="Proteomes" id="UP000183898">
    <property type="component" value="Unassembled WGS sequence"/>
</dbReference>
<name>A0A1H8KUF0_9PROT</name>
<dbReference type="AlphaFoldDB" id="A0A1H8KUF0"/>
<sequence length="107" mass="11843">MMRRAFIPAVVAILVTGTAISGFAAVLYHSLFFYKADGVMSRETARRLGLMKDDGAPFPDELAFRKSETGGYFYREGGITAFIDETSYTTIDLIAECERLGGCQLRK</sequence>
<protein>
    <submittedName>
        <fullName evidence="1">Uncharacterized protein</fullName>
    </submittedName>
</protein>
<gene>
    <name evidence="1" type="ORF">SAMN05216404_10958</name>
</gene>